<dbReference type="PANTHER" id="PTHR43727:SF2">
    <property type="entry name" value="GROUP IV DECARBOXYLASE"/>
    <property type="match status" value="1"/>
</dbReference>
<keyword evidence="4" id="KW-0456">Lyase</keyword>
<feature type="domain" description="Orn/DAP/Arg decarboxylase 2 N-terminal" evidence="3">
    <location>
        <begin position="64"/>
        <end position="266"/>
    </location>
</feature>
<evidence type="ECO:0000259" key="3">
    <source>
        <dbReference type="Pfam" id="PF02784"/>
    </source>
</evidence>
<dbReference type="Gene3D" id="2.40.37.10">
    <property type="entry name" value="Lyase, Ornithine Decarboxylase, Chain A, domain 1"/>
    <property type="match status" value="1"/>
</dbReference>
<dbReference type="GO" id="GO:0008836">
    <property type="term" value="F:diaminopimelate decarboxylase activity"/>
    <property type="evidence" value="ECO:0007669"/>
    <property type="project" value="UniProtKB-EC"/>
</dbReference>
<dbReference type="InterPro" id="IPR029066">
    <property type="entry name" value="PLP-binding_barrel"/>
</dbReference>
<dbReference type="Proteomes" id="UP000672526">
    <property type="component" value="Unassembled WGS sequence"/>
</dbReference>
<organism evidence="4 5">
    <name type="scientific">Paraburkholderia haematera</name>
    <dbReference type="NCBI Taxonomy" id="2793077"/>
    <lineage>
        <taxon>Bacteria</taxon>
        <taxon>Pseudomonadati</taxon>
        <taxon>Pseudomonadota</taxon>
        <taxon>Betaproteobacteria</taxon>
        <taxon>Burkholderiales</taxon>
        <taxon>Burkholderiaceae</taxon>
        <taxon>Paraburkholderia</taxon>
    </lineage>
</organism>
<dbReference type="InterPro" id="IPR022644">
    <property type="entry name" value="De-COase2_N"/>
</dbReference>
<evidence type="ECO:0000313" key="4">
    <source>
        <dbReference type="EMBL" id="CAE6738131.1"/>
    </source>
</evidence>
<dbReference type="SUPFAM" id="SSF50621">
    <property type="entry name" value="Alanine racemase C-terminal domain-like"/>
    <property type="match status" value="1"/>
</dbReference>
<accession>A0ABM8R7W2</accession>
<proteinExistence type="predicted"/>
<dbReference type="InterPro" id="IPR009006">
    <property type="entry name" value="Ala_racemase/Decarboxylase_C"/>
</dbReference>
<sequence>MTQMPDTTLLQAERSDCGEVDEADVLQPLLDPAISSLVFDSQGTLLKLVGQYGSPLNIVWPDMLRRNVEAFRTVLNRHNVRSEIYYGAKVNKSLGLVRVAVEAAVGVDVSSIYEMRDALRAGIEPARLCATGPAKTRVFHAALIANGALIAVDSVEEFNDLDALVREIGLDRPTRVLLRYRPATCATSRFGMGADDLLACLRRLTGLKDRFLFEGFHFHLGGYGHESRVQAVRELARFVVAARDMGLAPTILDIGGGLPVQYIESEAYGAFLRAQHSSDYRNGKVPASFYPYGGPVGACEWLDRFLQAPCADGLSVARYLNAMQLTLAIEPGRSLADQAAISVFRITRVKSLAADQVVIFAEGSSFSACETWFASEYLVDPILVPAQVDSEDDGQPVRAWIAGHSCLDEDVITNRLIHFQRRPKAGDLLVYANTAGYQMDMLENEFHRHPMPRRISVVYDAAGGMQISPDDRMEYRNDFE</sequence>
<dbReference type="PRINTS" id="PR01179">
    <property type="entry name" value="ODADCRBXLASE"/>
</dbReference>
<evidence type="ECO:0000256" key="1">
    <source>
        <dbReference type="ARBA" id="ARBA00001933"/>
    </source>
</evidence>
<dbReference type="PROSITE" id="PS00879">
    <property type="entry name" value="ODR_DC_2_2"/>
    <property type="match status" value="1"/>
</dbReference>
<dbReference type="Pfam" id="PF02784">
    <property type="entry name" value="Orn_Arg_deC_N"/>
    <property type="match status" value="1"/>
</dbReference>
<evidence type="ECO:0000256" key="2">
    <source>
        <dbReference type="ARBA" id="ARBA00022898"/>
    </source>
</evidence>
<reference evidence="4 5" key="1">
    <citation type="submission" date="2021-02" db="EMBL/GenBank/DDBJ databases">
        <authorList>
            <person name="Vanwijnsberghe S."/>
        </authorList>
    </citation>
    <scope>NUCLEOTIDE SEQUENCE [LARGE SCALE GENOMIC DNA]</scope>
    <source>
        <strain evidence="4 5">LMG 31837</strain>
    </source>
</reference>
<dbReference type="SUPFAM" id="SSF51419">
    <property type="entry name" value="PLP-binding barrel"/>
    <property type="match status" value="1"/>
</dbReference>
<keyword evidence="2" id="KW-0663">Pyridoxal phosphate</keyword>
<dbReference type="CDD" id="cd06842">
    <property type="entry name" value="PLPDE_III_Y4yA_like"/>
    <property type="match status" value="1"/>
</dbReference>
<dbReference type="PANTHER" id="PTHR43727">
    <property type="entry name" value="DIAMINOPIMELATE DECARBOXYLASE"/>
    <property type="match status" value="1"/>
</dbReference>
<dbReference type="EMBL" id="CAJNBK010000005">
    <property type="protein sequence ID" value="CAE6738131.1"/>
    <property type="molecule type" value="Genomic_DNA"/>
</dbReference>
<comment type="caution">
    <text evidence="4">The sequence shown here is derived from an EMBL/GenBank/DDBJ whole genome shotgun (WGS) entry which is preliminary data.</text>
</comment>
<dbReference type="InterPro" id="IPR000183">
    <property type="entry name" value="Orn/DAP/Arg_de-COase"/>
</dbReference>
<gene>
    <name evidence="4" type="primary">lysA_1</name>
    <name evidence="4" type="ORF">R69888_02378</name>
</gene>
<dbReference type="Gene3D" id="3.20.20.10">
    <property type="entry name" value="Alanine racemase"/>
    <property type="match status" value="1"/>
</dbReference>
<keyword evidence="5" id="KW-1185">Reference proteome</keyword>
<comment type="cofactor">
    <cofactor evidence="1">
        <name>pyridoxal 5'-phosphate</name>
        <dbReference type="ChEBI" id="CHEBI:597326"/>
    </cofactor>
</comment>
<protein>
    <submittedName>
        <fullName evidence="4">Diaminopimelate decarboxylase</fullName>
        <ecNumber evidence="4">4.1.1.20</ecNumber>
    </submittedName>
</protein>
<dbReference type="InterPro" id="IPR022657">
    <property type="entry name" value="De-COase2_CS"/>
</dbReference>
<evidence type="ECO:0000313" key="5">
    <source>
        <dbReference type="Proteomes" id="UP000672526"/>
    </source>
</evidence>
<dbReference type="EC" id="4.1.1.20" evidence="4"/>
<dbReference type="InterPro" id="IPR042152">
    <property type="entry name" value="Y4yA-like"/>
</dbReference>
<name>A0ABM8R7W2_9BURK</name>